<reference evidence="2" key="1">
    <citation type="journal article" date="2021" name="Nat. Commun.">
        <title>Genetic determinants of endophytism in the Arabidopsis root mycobiome.</title>
        <authorList>
            <person name="Mesny F."/>
            <person name="Miyauchi S."/>
            <person name="Thiergart T."/>
            <person name="Pickel B."/>
            <person name="Atanasova L."/>
            <person name="Karlsson M."/>
            <person name="Huettel B."/>
            <person name="Barry K.W."/>
            <person name="Haridas S."/>
            <person name="Chen C."/>
            <person name="Bauer D."/>
            <person name="Andreopoulos W."/>
            <person name="Pangilinan J."/>
            <person name="LaButti K."/>
            <person name="Riley R."/>
            <person name="Lipzen A."/>
            <person name="Clum A."/>
            <person name="Drula E."/>
            <person name="Henrissat B."/>
            <person name="Kohler A."/>
            <person name="Grigoriev I.V."/>
            <person name="Martin F.M."/>
            <person name="Hacquard S."/>
        </authorList>
    </citation>
    <scope>NUCLEOTIDE SEQUENCE</scope>
    <source>
        <strain evidence="2">MPI-SDFR-AT-0120</strain>
    </source>
</reference>
<feature type="region of interest" description="Disordered" evidence="1">
    <location>
        <begin position="46"/>
        <end position="88"/>
    </location>
</feature>
<dbReference type="OrthoDB" id="3669832at2759"/>
<evidence type="ECO:0000256" key="1">
    <source>
        <dbReference type="SAM" id="MobiDB-lite"/>
    </source>
</evidence>
<name>A0A8K0R3F6_9PLEO</name>
<keyword evidence="3" id="KW-1185">Reference proteome</keyword>
<proteinExistence type="predicted"/>
<evidence type="ECO:0000313" key="3">
    <source>
        <dbReference type="Proteomes" id="UP000813461"/>
    </source>
</evidence>
<feature type="compositionally biased region" description="Polar residues" evidence="1">
    <location>
        <begin position="138"/>
        <end position="150"/>
    </location>
</feature>
<organism evidence="2 3">
    <name type="scientific">Paraphoma chrysanthemicola</name>
    <dbReference type="NCBI Taxonomy" id="798071"/>
    <lineage>
        <taxon>Eukaryota</taxon>
        <taxon>Fungi</taxon>
        <taxon>Dikarya</taxon>
        <taxon>Ascomycota</taxon>
        <taxon>Pezizomycotina</taxon>
        <taxon>Dothideomycetes</taxon>
        <taxon>Pleosporomycetidae</taxon>
        <taxon>Pleosporales</taxon>
        <taxon>Pleosporineae</taxon>
        <taxon>Phaeosphaeriaceae</taxon>
        <taxon>Paraphoma</taxon>
    </lineage>
</organism>
<gene>
    <name evidence="2" type="ORF">FB567DRAFT_603195</name>
</gene>
<comment type="caution">
    <text evidence="2">The sequence shown here is derived from an EMBL/GenBank/DDBJ whole genome shotgun (WGS) entry which is preliminary data.</text>
</comment>
<accession>A0A8K0R3F6</accession>
<protein>
    <submittedName>
        <fullName evidence="2">Uncharacterized protein</fullName>
    </submittedName>
</protein>
<sequence length="563" mass="63160">MSAVTFISSIAPAASTQAPAYTNTAPIIPTLSSLHNPSGYSQVLGQGVAPTPAQDQSAQTVRPLKRGRKGVGDEYCGPNLQPRKKARTDEFDSQAVLGCCEEPEGLFVQHATKEETPQVNSIGLLTPPKSPPSPDSDLATTTKTNPNLDTPSDGVSHIEHSCEPSLPLCGPVVENALDQWPDITTLSCDHPRHPAYADRYNIPLCPMCLMVYTLRNLTGLVQAAILDKGGMRQWRESCRDPIKSLDEQQEEVKLHQMATQGSQKRQKKDCMTNEFGHDMSHRHSKKRLHNLLPHFQELMKIEQEWAKGKAATSTEDWYIYSARVAMKEYRSATSEGLLCGIEGIDMGYARRRGREHEIATDPDYPDDNDGDFYVQTYNQKSLAQALFAAKSWVPKITDYTSFDAWLEQLPPKRPRRDSNAKVSFASETEVCIMRDVDDIRKMQATKPKIIAHHKPSAAPGILRNAAPNNNIALHSNMDTKPRLPFSYSPITPEDRPYRPRPRYRRVDKKHYKPETCEHRASEGSVIVNTSGTALKSLDKWDLYVEMLHKEAEEMDDWEAAQEL</sequence>
<feature type="region of interest" description="Disordered" evidence="1">
    <location>
        <begin position="120"/>
        <end position="157"/>
    </location>
</feature>
<feature type="region of interest" description="Disordered" evidence="1">
    <location>
        <begin position="472"/>
        <end position="501"/>
    </location>
</feature>
<dbReference type="AlphaFoldDB" id="A0A8K0R3F6"/>
<dbReference type="EMBL" id="JAGMVJ010000011">
    <property type="protein sequence ID" value="KAH7086280.1"/>
    <property type="molecule type" value="Genomic_DNA"/>
</dbReference>
<evidence type="ECO:0000313" key="2">
    <source>
        <dbReference type="EMBL" id="KAH7086280.1"/>
    </source>
</evidence>
<dbReference type="Proteomes" id="UP000813461">
    <property type="component" value="Unassembled WGS sequence"/>
</dbReference>